<evidence type="ECO:0000256" key="1">
    <source>
        <dbReference type="SAM" id="MobiDB-lite"/>
    </source>
</evidence>
<proteinExistence type="predicted"/>
<dbReference type="HOGENOM" id="CLU_778196_0_0_9"/>
<evidence type="ECO:0000313" key="3">
    <source>
        <dbReference type="Proteomes" id="UP000016662"/>
    </source>
</evidence>
<dbReference type="PATRIC" id="fig|411473.3.peg.2205"/>
<dbReference type="AlphaFoldDB" id="U2JYC3"/>
<feature type="region of interest" description="Disordered" evidence="1">
    <location>
        <begin position="1"/>
        <end position="23"/>
    </location>
</feature>
<reference evidence="2 3" key="1">
    <citation type="submission" date="2013-07" db="EMBL/GenBank/DDBJ databases">
        <authorList>
            <person name="Weinstock G."/>
            <person name="Sodergren E."/>
            <person name="Wylie T."/>
            <person name="Fulton L."/>
            <person name="Fulton R."/>
            <person name="Fronick C."/>
            <person name="O'Laughlin M."/>
            <person name="Godfrey J."/>
            <person name="Miner T."/>
            <person name="Herter B."/>
            <person name="Appelbaum E."/>
            <person name="Cordes M."/>
            <person name="Lek S."/>
            <person name="Wollam A."/>
            <person name="Pepin K.H."/>
            <person name="Palsikar V.B."/>
            <person name="Mitreva M."/>
            <person name="Wilson R.K."/>
        </authorList>
    </citation>
    <scope>NUCLEOTIDE SEQUENCE [LARGE SCALE GENOMIC DNA]</scope>
    <source>
        <strain evidence="2 3">ATCC 27760</strain>
    </source>
</reference>
<dbReference type="Proteomes" id="UP000016662">
    <property type="component" value="Unassembled WGS sequence"/>
</dbReference>
<dbReference type="STRING" id="411473.RUMCAL_02635"/>
<dbReference type="OrthoDB" id="1837920at2"/>
<evidence type="ECO:0000313" key="2">
    <source>
        <dbReference type="EMBL" id="ERJ91296.1"/>
    </source>
</evidence>
<name>U2JYC3_9FIRM</name>
<protein>
    <submittedName>
        <fullName evidence="2">Uncharacterized protein</fullName>
    </submittedName>
</protein>
<organism evidence="2 3">
    <name type="scientific">Ruminococcus callidus ATCC 27760</name>
    <dbReference type="NCBI Taxonomy" id="411473"/>
    <lineage>
        <taxon>Bacteria</taxon>
        <taxon>Bacillati</taxon>
        <taxon>Bacillota</taxon>
        <taxon>Clostridia</taxon>
        <taxon>Eubacteriales</taxon>
        <taxon>Oscillospiraceae</taxon>
        <taxon>Ruminococcus</taxon>
    </lineage>
</organism>
<dbReference type="eggNOG" id="ENOG503339U">
    <property type="taxonomic scope" value="Bacteria"/>
</dbReference>
<dbReference type="EMBL" id="AWVF01000321">
    <property type="protein sequence ID" value="ERJ91296.1"/>
    <property type="molecule type" value="Genomic_DNA"/>
</dbReference>
<keyword evidence="3" id="KW-1185">Reference proteome</keyword>
<dbReference type="RefSeq" id="WP_021680807.1">
    <property type="nucleotide sequence ID" value="NZ_KI260306.1"/>
</dbReference>
<comment type="caution">
    <text evidence="2">The sequence shown here is derived from an EMBL/GenBank/DDBJ whole genome shotgun (WGS) entry which is preliminary data.</text>
</comment>
<feature type="compositionally biased region" description="Basic and acidic residues" evidence="1">
    <location>
        <begin position="1"/>
        <end position="16"/>
    </location>
</feature>
<gene>
    <name evidence="2" type="ORF">RUMCAL_02635</name>
</gene>
<accession>U2JYC3</accession>
<sequence length="356" mass="39908">MEEIVKRNDQAPKKQEVASSKSKKKLRITAKTEGIGVEDALNRILQYVNIADLISKVKTGVEYIVQVPAEFQLGYDAGDYFMMEGKTSGKMWPTLMKIADSGKQEIVTPLPIKPHIAVQGNPIQELSVGCHNIYMQKQMQQLSATIQETLTVVKRIEKGQQTDRIGLMESGKMQILLAISRRGQEGWERELADGRQSLSDARGQFLAAFRERVKEFEPISKYGIVRLAREFASTGSGYGDKKDDEYNELSTYFNLLLESTHLLAASYAVVGDSETAEHVYAMTLSDLKELDYSGVNTIKYLHKKSNFESFGESVPEYIETECKECIETAAEYDVIEIEVTGEKLLEVLSSGESEEV</sequence>